<keyword evidence="2" id="KW-0472">Membrane</keyword>
<proteinExistence type="predicted"/>
<evidence type="ECO:0000313" key="3">
    <source>
        <dbReference type="EMBL" id="RPF19538.1"/>
    </source>
</evidence>
<protein>
    <submittedName>
        <fullName evidence="3">Uncharacterized protein</fullName>
    </submittedName>
</protein>
<organism evidence="3 4">
    <name type="scientific">Myceligenerans xiligouense</name>
    <dbReference type="NCBI Taxonomy" id="253184"/>
    <lineage>
        <taxon>Bacteria</taxon>
        <taxon>Bacillati</taxon>
        <taxon>Actinomycetota</taxon>
        <taxon>Actinomycetes</taxon>
        <taxon>Micrococcales</taxon>
        <taxon>Promicromonosporaceae</taxon>
        <taxon>Myceligenerans</taxon>
    </lineage>
</organism>
<sequence>MSDNLSDQEFVSRLRDTAFDAAGSSTLDVDSVLRSSRRKHAARRTGYAAAAGLVLSTAGIGAAGALPGVPGLWSAGPVEVSPSSSVSPDGDTVDAEPAPTPEPTAKTAGPSALPAESAQVTKVGPDVWQVTEPVTVMADDDTALVDLGIGAWSENSRFFAQIDLGTEGGKTVWEALRILSGTDQDFATMARGGTAGTLLWDGVTNDAMVRRADNGSSLVFGLTSGAGSGAQHLVLDEPLDGGDPSTTSVPIEPFDVFGDSQVWLRVAEVRSRVEPRGFVYADGDRWGASWCRTTSPRCTVVYDPAGGAVRKPSGAELSPLVTELGQAMLDGADKPVVAAMEVCVSSRGDDAWTAPPGLTEDTLGAVPDGIDAGQWRQCLIDLTEAAVAVQRGRIDLPAEGEGDAPDAGSPAPATPGPTPSDGEQDDPTGPIETVTDGVGELIEGVLGGVGDVLSGDTADDGNLLGGDSGG</sequence>
<evidence type="ECO:0000313" key="4">
    <source>
        <dbReference type="Proteomes" id="UP000280501"/>
    </source>
</evidence>
<keyword evidence="4" id="KW-1185">Reference proteome</keyword>
<dbReference type="EMBL" id="RKQZ01000001">
    <property type="protein sequence ID" value="RPF19538.1"/>
    <property type="molecule type" value="Genomic_DNA"/>
</dbReference>
<dbReference type="Proteomes" id="UP000280501">
    <property type="component" value="Unassembled WGS sequence"/>
</dbReference>
<feature type="compositionally biased region" description="Low complexity" evidence="1">
    <location>
        <begin position="77"/>
        <end position="88"/>
    </location>
</feature>
<evidence type="ECO:0000256" key="1">
    <source>
        <dbReference type="SAM" id="MobiDB-lite"/>
    </source>
</evidence>
<feature type="transmembrane region" description="Helical" evidence="2">
    <location>
        <begin position="47"/>
        <end position="73"/>
    </location>
</feature>
<gene>
    <name evidence="3" type="ORF">EDD34_0088</name>
</gene>
<name>A0A3N4Z084_9MICO</name>
<evidence type="ECO:0000256" key="2">
    <source>
        <dbReference type="SAM" id="Phobius"/>
    </source>
</evidence>
<feature type="compositionally biased region" description="Low complexity" evidence="1">
    <location>
        <begin position="451"/>
        <end position="462"/>
    </location>
</feature>
<dbReference type="RefSeq" id="WP_123812829.1">
    <property type="nucleotide sequence ID" value="NZ_RKQZ01000001.1"/>
</dbReference>
<comment type="caution">
    <text evidence="3">The sequence shown here is derived from an EMBL/GenBank/DDBJ whole genome shotgun (WGS) entry which is preliminary data.</text>
</comment>
<dbReference type="AlphaFoldDB" id="A0A3N4Z084"/>
<keyword evidence="2" id="KW-1133">Transmembrane helix</keyword>
<reference evidence="3 4" key="1">
    <citation type="submission" date="2018-11" db="EMBL/GenBank/DDBJ databases">
        <title>Sequencing the genomes of 1000 actinobacteria strains.</title>
        <authorList>
            <person name="Klenk H.-P."/>
        </authorList>
    </citation>
    <scope>NUCLEOTIDE SEQUENCE [LARGE SCALE GENOMIC DNA]</scope>
    <source>
        <strain evidence="3 4">DSM 15700</strain>
    </source>
</reference>
<feature type="region of interest" description="Disordered" evidence="1">
    <location>
        <begin position="77"/>
        <end position="120"/>
    </location>
</feature>
<feature type="region of interest" description="Disordered" evidence="1">
    <location>
        <begin position="397"/>
        <end position="470"/>
    </location>
</feature>
<dbReference type="OrthoDB" id="5139516at2"/>
<keyword evidence="2" id="KW-0812">Transmembrane</keyword>
<accession>A0A3N4Z084</accession>